<accession>A0A8J7W159</accession>
<sequence length="191" mass="22208">MIWINQQQEQGISHEQMSLIKDLRFLMTQFAYLTRDYIKSIIYNLGDSAAIANKLHNIPLKIKALVDMIFGASTGDELINLLLKNVSYLEDIVNAMLFGHFSFMYDSIKYFYHNADALAKYFAQINPYWDESQWKKLLYIYNEDLINDTNAIISRSFKDELDMFDKLLQDALAIADYLAEGINQYSAAQKK</sequence>
<protein>
    <submittedName>
        <fullName evidence="1">Uncharacterized protein</fullName>
    </submittedName>
</protein>
<comment type="caution">
    <text evidence="1">The sequence shown here is derived from an EMBL/GenBank/DDBJ whole genome shotgun (WGS) entry which is preliminary data.</text>
</comment>
<proteinExistence type="predicted"/>
<gene>
    <name evidence="1" type="ORF">KCX82_11420</name>
</gene>
<dbReference type="RefSeq" id="WP_227018614.1">
    <property type="nucleotide sequence ID" value="NZ_JAGSND010000007.1"/>
</dbReference>
<name>A0A8J7W159_9FIRM</name>
<dbReference type="EMBL" id="JAGSND010000007">
    <property type="protein sequence ID" value="MBR0598489.1"/>
    <property type="molecule type" value="Genomic_DNA"/>
</dbReference>
<evidence type="ECO:0000313" key="1">
    <source>
        <dbReference type="EMBL" id="MBR0598489.1"/>
    </source>
</evidence>
<reference evidence="1" key="2">
    <citation type="submission" date="2021-04" db="EMBL/GenBank/DDBJ databases">
        <authorList>
            <person name="Liu J."/>
        </authorList>
    </citation>
    <scope>NUCLEOTIDE SEQUENCE</scope>
    <source>
        <strain evidence="1">BAD-6</strain>
    </source>
</reference>
<dbReference type="AlphaFoldDB" id="A0A8J7W159"/>
<reference evidence="1" key="1">
    <citation type="submission" date="2021-04" db="EMBL/GenBank/DDBJ databases">
        <title>Sinoanaerobacter chloroacetimidivorans sp. nov., an obligate anaerobic bacterium isolated from anaerobic sludge.</title>
        <authorList>
            <person name="Bao Y."/>
        </authorList>
    </citation>
    <scope>NUCLEOTIDE SEQUENCE</scope>
    <source>
        <strain evidence="1">BAD-6</strain>
    </source>
</reference>
<organism evidence="1 2">
    <name type="scientific">Sinanaerobacter chloroacetimidivorans</name>
    <dbReference type="NCBI Taxonomy" id="2818044"/>
    <lineage>
        <taxon>Bacteria</taxon>
        <taxon>Bacillati</taxon>
        <taxon>Bacillota</taxon>
        <taxon>Clostridia</taxon>
        <taxon>Peptostreptococcales</taxon>
        <taxon>Anaerovoracaceae</taxon>
        <taxon>Sinanaerobacter</taxon>
    </lineage>
</organism>
<keyword evidence="2" id="KW-1185">Reference proteome</keyword>
<evidence type="ECO:0000313" key="2">
    <source>
        <dbReference type="Proteomes" id="UP000675664"/>
    </source>
</evidence>
<dbReference type="Proteomes" id="UP000675664">
    <property type="component" value="Unassembled WGS sequence"/>
</dbReference>